<gene>
    <name evidence="1" type="ORF">JAAARDRAFT_427127</name>
</gene>
<sequence>MTTQGWKTISFTDDDYGYDYHHPLHDTVLRIMQAVYRQHNLHPPADIDHWWHCPSLRYHVQPGASEASKIRIIVQEGLAEIPEMDVRFVIDVLQGIVNDKGADVNQRTPVEIAGLLAKVAKWVQGKVKSAKAASEQAQLRREQEEMKRQRELRDQTEAFVRRLSESKKTDEHWFTEDLEAGNCPVCRVKLTRCRACQKLSCSSKPGSSNPPCRGWEVDTIQWCEEHSTHAYCTTCRCAWDDKSAALLQCESCDRLKCKSDFGWCFGRPIPNPTEVNDRNDTTVGDAVAPPEAKSSSVDVLRQHEAERLPCLECIKKASEDVFDRCDGPRCWSHTGPTGSQLRGFVCEDCSPDGGIWCDGDHKWFCDQCWSKPTDNDIFECPNCGGYFCTDGCSFDEACGWCDKVGLCPSCREKPSEDRIATPLNLTGKCNRCREMVCADCEQENPLKYCDRCHQDVCGGCFDEDEDRCYECKEGDSNYY</sequence>
<accession>A0A067PT48</accession>
<evidence type="ECO:0000313" key="2">
    <source>
        <dbReference type="Proteomes" id="UP000027265"/>
    </source>
</evidence>
<protein>
    <submittedName>
        <fullName evidence="1">Uncharacterized protein</fullName>
    </submittedName>
</protein>
<proteinExistence type="predicted"/>
<dbReference type="OrthoDB" id="2844223at2759"/>
<dbReference type="HOGENOM" id="CLU_534238_0_0_1"/>
<organism evidence="1 2">
    <name type="scientific">Jaapia argillacea MUCL 33604</name>
    <dbReference type="NCBI Taxonomy" id="933084"/>
    <lineage>
        <taxon>Eukaryota</taxon>
        <taxon>Fungi</taxon>
        <taxon>Dikarya</taxon>
        <taxon>Basidiomycota</taxon>
        <taxon>Agaricomycotina</taxon>
        <taxon>Agaricomycetes</taxon>
        <taxon>Agaricomycetidae</taxon>
        <taxon>Jaapiales</taxon>
        <taxon>Jaapiaceae</taxon>
        <taxon>Jaapia</taxon>
    </lineage>
</organism>
<dbReference type="EMBL" id="KL197733">
    <property type="protein sequence ID" value="KDQ53516.1"/>
    <property type="molecule type" value="Genomic_DNA"/>
</dbReference>
<dbReference type="AlphaFoldDB" id="A0A067PT48"/>
<reference evidence="2" key="1">
    <citation type="journal article" date="2014" name="Proc. Natl. Acad. Sci. U.S.A.">
        <title>Extensive sampling of basidiomycete genomes demonstrates inadequacy of the white-rot/brown-rot paradigm for wood decay fungi.</title>
        <authorList>
            <person name="Riley R."/>
            <person name="Salamov A.A."/>
            <person name="Brown D.W."/>
            <person name="Nagy L.G."/>
            <person name="Floudas D."/>
            <person name="Held B.W."/>
            <person name="Levasseur A."/>
            <person name="Lombard V."/>
            <person name="Morin E."/>
            <person name="Otillar R."/>
            <person name="Lindquist E.A."/>
            <person name="Sun H."/>
            <person name="LaButti K.M."/>
            <person name="Schmutz J."/>
            <person name="Jabbour D."/>
            <person name="Luo H."/>
            <person name="Baker S.E."/>
            <person name="Pisabarro A.G."/>
            <person name="Walton J.D."/>
            <person name="Blanchette R.A."/>
            <person name="Henrissat B."/>
            <person name="Martin F."/>
            <person name="Cullen D."/>
            <person name="Hibbett D.S."/>
            <person name="Grigoriev I.V."/>
        </authorList>
    </citation>
    <scope>NUCLEOTIDE SEQUENCE [LARGE SCALE GENOMIC DNA]</scope>
    <source>
        <strain evidence="2">MUCL 33604</strain>
    </source>
</reference>
<dbReference type="Proteomes" id="UP000027265">
    <property type="component" value="Unassembled WGS sequence"/>
</dbReference>
<keyword evidence="2" id="KW-1185">Reference proteome</keyword>
<evidence type="ECO:0000313" key="1">
    <source>
        <dbReference type="EMBL" id="KDQ53516.1"/>
    </source>
</evidence>
<name>A0A067PT48_9AGAM</name>
<dbReference type="InParanoid" id="A0A067PT48"/>